<dbReference type="PANTHER" id="PTHR46746">
    <property type="entry name" value="KILLER CELL LECTIN-LIKE RECEPTOR SUBFAMILY F MEMBER 2"/>
    <property type="match status" value="1"/>
</dbReference>
<reference evidence="6 7" key="1">
    <citation type="submission" date="2019-09" db="EMBL/GenBank/DDBJ databases">
        <title>Bird 10,000 Genomes (B10K) Project - Family phase.</title>
        <authorList>
            <person name="Zhang G."/>
        </authorList>
    </citation>
    <scope>NUCLEOTIDE SEQUENCE [LARGE SCALE GENOMIC DNA]</scope>
    <source>
        <strain evidence="6">B10K-DU-005-73</strain>
        <tissue evidence="6">Liver</tissue>
    </source>
</reference>
<evidence type="ECO:0000256" key="4">
    <source>
        <dbReference type="SAM" id="Phobius"/>
    </source>
</evidence>
<proteinExistence type="predicted"/>
<dbReference type="PANTHER" id="PTHR46746:SF9">
    <property type="entry name" value="CD209 ANTIGEN-LIKE PROTEIN C-LIKE"/>
    <property type="match status" value="1"/>
</dbReference>
<dbReference type="SUPFAM" id="SSF56436">
    <property type="entry name" value="C-type lectin-like"/>
    <property type="match status" value="1"/>
</dbReference>
<dbReference type="Pfam" id="PF00059">
    <property type="entry name" value="Lectin_C"/>
    <property type="match status" value="1"/>
</dbReference>
<keyword evidence="2" id="KW-1015">Disulfide bond</keyword>
<organism evidence="6 7">
    <name type="scientific">Arenaria interpres</name>
    <name type="common">Ruddy turnstone</name>
    <name type="synonym">Tringa interpres</name>
    <dbReference type="NCBI Taxonomy" id="54971"/>
    <lineage>
        <taxon>Eukaryota</taxon>
        <taxon>Metazoa</taxon>
        <taxon>Chordata</taxon>
        <taxon>Craniata</taxon>
        <taxon>Vertebrata</taxon>
        <taxon>Euteleostomi</taxon>
        <taxon>Archelosauria</taxon>
        <taxon>Archosauria</taxon>
        <taxon>Dinosauria</taxon>
        <taxon>Saurischia</taxon>
        <taxon>Theropoda</taxon>
        <taxon>Coelurosauria</taxon>
        <taxon>Aves</taxon>
        <taxon>Neognathae</taxon>
        <taxon>Neoaves</taxon>
        <taxon>Charadriiformes</taxon>
        <taxon>Scolopacidae</taxon>
        <taxon>Arenaria</taxon>
    </lineage>
</organism>
<dbReference type="InterPro" id="IPR033989">
    <property type="entry name" value="CD209-like_CTLD"/>
</dbReference>
<dbReference type="InterPro" id="IPR051379">
    <property type="entry name" value="C-type_Lectin_Receptor_IMM"/>
</dbReference>
<keyword evidence="4" id="KW-0812">Transmembrane</keyword>
<keyword evidence="7" id="KW-1185">Reference proteome</keyword>
<feature type="region of interest" description="Disordered" evidence="3">
    <location>
        <begin position="16"/>
        <end position="37"/>
    </location>
</feature>
<keyword evidence="4" id="KW-1133">Transmembrane helix</keyword>
<keyword evidence="4" id="KW-0472">Membrane</keyword>
<dbReference type="Proteomes" id="UP000541811">
    <property type="component" value="Unassembled WGS sequence"/>
</dbReference>
<dbReference type="CDD" id="cd03590">
    <property type="entry name" value="CLECT_DC-SIGN_like"/>
    <property type="match status" value="1"/>
</dbReference>
<dbReference type="GO" id="GO:0030246">
    <property type="term" value="F:carbohydrate binding"/>
    <property type="evidence" value="ECO:0007669"/>
    <property type="project" value="UniProtKB-KW"/>
</dbReference>
<feature type="domain" description="C-type lectin" evidence="5">
    <location>
        <begin position="109"/>
        <end position="223"/>
    </location>
</feature>
<feature type="non-terminal residue" evidence="6">
    <location>
        <position position="1"/>
    </location>
</feature>
<evidence type="ECO:0000256" key="3">
    <source>
        <dbReference type="SAM" id="MobiDB-lite"/>
    </source>
</evidence>
<dbReference type="AlphaFoldDB" id="A0A7L0I315"/>
<dbReference type="SMART" id="SM00034">
    <property type="entry name" value="CLECT"/>
    <property type="match status" value="1"/>
</dbReference>
<evidence type="ECO:0000313" key="7">
    <source>
        <dbReference type="Proteomes" id="UP000541811"/>
    </source>
</evidence>
<evidence type="ECO:0000256" key="2">
    <source>
        <dbReference type="ARBA" id="ARBA00023157"/>
    </source>
</evidence>
<comment type="caution">
    <text evidence="6">The sequence shown here is derived from an EMBL/GenBank/DDBJ whole genome shotgun (WGS) entry which is preliminary data.</text>
</comment>
<dbReference type="EMBL" id="VXAK01022734">
    <property type="protein sequence ID" value="NXK26876.1"/>
    <property type="molecule type" value="Genomic_DNA"/>
</dbReference>
<dbReference type="PROSITE" id="PS50041">
    <property type="entry name" value="C_TYPE_LECTIN_2"/>
    <property type="match status" value="1"/>
</dbReference>
<keyword evidence="1" id="KW-0430">Lectin</keyword>
<feature type="transmembrane region" description="Helical" evidence="4">
    <location>
        <begin position="44"/>
        <end position="69"/>
    </location>
</feature>
<protein>
    <submittedName>
        <fullName evidence="6">CLC4A protein</fullName>
    </submittedName>
</protein>
<evidence type="ECO:0000256" key="1">
    <source>
        <dbReference type="ARBA" id="ARBA00022734"/>
    </source>
</evidence>
<gene>
    <name evidence="6" type="primary">Clec4a</name>
    <name evidence="6" type="ORF">AREINT_R13341</name>
</gene>
<feature type="non-terminal residue" evidence="6">
    <location>
        <position position="233"/>
    </location>
</feature>
<name>A0A7L0I315_AREIN</name>
<dbReference type="InterPro" id="IPR016187">
    <property type="entry name" value="CTDL_fold"/>
</dbReference>
<dbReference type="InterPro" id="IPR016186">
    <property type="entry name" value="C-type_lectin-like/link_sf"/>
</dbReference>
<dbReference type="Gene3D" id="3.10.100.10">
    <property type="entry name" value="Mannose-Binding Protein A, subunit A"/>
    <property type="match status" value="1"/>
</dbReference>
<dbReference type="InterPro" id="IPR001304">
    <property type="entry name" value="C-type_lectin-like"/>
</dbReference>
<sequence>MASEITYAEVKFKNAPPAAPPAAVAKVPPETKTHEHHPQKYPPWLPWLISLLLLLVCIVLVALLVAPFFRSGDQHTVLQQKFTECQCILEAPQGKEQGWICCPKDWKLFQKSCYYQSADMMTWTESVQNCTGMGSHLVVINSKEEQVFLTEMLKQAQRNMNFYIGLHAEKVGQWQWVDQTPFNKTAAFWRDGEPSDVDAEKCSVIHTMSKIHNWNDVRCEHHYRICEAAVLTL</sequence>
<accession>A0A7L0I315</accession>
<evidence type="ECO:0000313" key="6">
    <source>
        <dbReference type="EMBL" id="NXK26876.1"/>
    </source>
</evidence>
<evidence type="ECO:0000259" key="5">
    <source>
        <dbReference type="PROSITE" id="PS50041"/>
    </source>
</evidence>